<keyword evidence="1" id="KW-1185">Reference proteome</keyword>
<dbReference type="WBParaSite" id="L893_g29640.t1">
    <property type="protein sequence ID" value="L893_g29640.t1"/>
    <property type="gene ID" value="L893_g29640"/>
</dbReference>
<evidence type="ECO:0000313" key="2">
    <source>
        <dbReference type="WBParaSite" id="L893_g29640.t1"/>
    </source>
</evidence>
<organism evidence="1 2">
    <name type="scientific">Steinernema glaseri</name>
    <dbReference type="NCBI Taxonomy" id="37863"/>
    <lineage>
        <taxon>Eukaryota</taxon>
        <taxon>Metazoa</taxon>
        <taxon>Ecdysozoa</taxon>
        <taxon>Nematoda</taxon>
        <taxon>Chromadorea</taxon>
        <taxon>Rhabditida</taxon>
        <taxon>Tylenchina</taxon>
        <taxon>Panagrolaimomorpha</taxon>
        <taxon>Strongyloidoidea</taxon>
        <taxon>Steinernematidae</taxon>
        <taxon>Steinernema</taxon>
    </lineage>
</organism>
<dbReference type="AlphaFoldDB" id="A0A1I7ZTC0"/>
<name>A0A1I7ZTC0_9BILA</name>
<reference evidence="2" key="1">
    <citation type="submission" date="2016-11" db="UniProtKB">
        <authorList>
            <consortium name="WormBaseParasite"/>
        </authorList>
    </citation>
    <scope>IDENTIFICATION</scope>
</reference>
<protein>
    <submittedName>
        <fullName evidence="2">Sister chromatid cohesion protein DCC1</fullName>
    </submittedName>
</protein>
<proteinExistence type="predicted"/>
<sequence>MNSRHYPCPPPFVVPRNSKMNELPFAFYEYVCCRLSDEGLSEAEKLPGRFGEVARLTYRSNYSFVGETEDGTEELRIDNAYLRQICSGERLTTEEEFRAVPTNAVRDVTFCLLHAEGGILSRILVQHFSTAKFYNFGLRAQSITEAWMDFACSLKRLGFILLLNKLKDNALRLFKRLVDGRKLTELQICDGAYDDDMLDIMKSILCQDQLKQVKIANYINETWESSAVQDILQFWSDNSDKLRGKKMVLDKEVNCQNGASQLLQFLASRNPEPHQLRLDRCSKEELDFIDKYYCHHHTLFVKPSCVYKHEEGEGDNRRKLYISFECATDEELQARRPERPASLSGHDDLDLLQAAISIHILFA</sequence>
<evidence type="ECO:0000313" key="1">
    <source>
        <dbReference type="Proteomes" id="UP000095287"/>
    </source>
</evidence>
<dbReference type="Proteomes" id="UP000095287">
    <property type="component" value="Unplaced"/>
</dbReference>
<accession>A0A1I7ZTC0</accession>